<proteinExistence type="predicted"/>
<reference evidence="2" key="1">
    <citation type="submission" date="2021-10" db="EMBL/GenBank/DDBJ databases">
        <authorList>
            <person name="Lyu M."/>
            <person name="Wang X."/>
            <person name="Meng X."/>
            <person name="Xu K."/>
        </authorList>
    </citation>
    <scope>NUCLEOTIDE SEQUENCE</scope>
    <source>
        <strain evidence="2">A6</strain>
    </source>
</reference>
<dbReference type="Proteomes" id="UP001165293">
    <property type="component" value="Unassembled WGS sequence"/>
</dbReference>
<evidence type="ECO:0000313" key="2">
    <source>
        <dbReference type="EMBL" id="MCC8361630.1"/>
    </source>
</evidence>
<keyword evidence="1" id="KW-0472">Membrane</keyword>
<protein>
    <submittedName>
        <fullName evidence="2">DUF1453 domain-containing protein</fullName>
    </submittedName>
</protein>
<gene>
    <name evidence="2" type="ORF">LK996_00840</name>
</gene>
<organism evidence="2 3">
    <name type="scientific">Noviluteimonas lactosilytica</name>
    <dbReference type="NCBI Taxonomy" id="2888523"/>
    <lineage>
        <taxon>Bacteria</taxon>
        <taxon>Pseudomonadati</taxon>
        <taxon>Pseudomonadota</taxon>
        <taxon>Gammaproteobacteria</taxon>
        <taxon>Lysobacterales</taxon>
        <taxon>Lysobacteraceae</taxon>
        <taxon>Noviluteimonas</taxon>
    </lineage>
</organism>
<dbReference type="InterPro" id="IPR058247">
    <property type="entry name" value="DUF1453"/>
</dbReference>
<evidence type="ECO:0000256" key="1">
    <source>
        <dbReference type="SAM" id="Phobius"/>
    </source>
</evidence>
<keyword evidence="1" id="KW-0812">Transmembrane</keyword>
<feature type="transmembrane region" description="Helical" evidence="1">
    <location>
        <begin position="147"/>
        <end position="168"/>
    </location>
</feature>
<dbReference type="Pfam" id="PF07301">
    <property type="entry name" value="DUF1453"/>
    <property type="match status" value="1"/>
</dbReference>
<feature type="transmembrane region" description="Helical" evidence="1">
    <location>
        <begin position="107"/>
        <end position="127"/>
    </location>
</feature>
<feature type="transmembrane region" description="Helical" evidence="1">
    <location>
        <begin position="77"/>
        <end position="95"/>
    </location>
</feature>
<evidence type="ECO:0000313" key="3">
    <source>
        <dbReference type="Proteomes" id="UP001165293"/>
    </source>
</evidence>
<dbReference type="EMBL" id="JAJGAK010000001">
    <property type="protein sequence ID" value="MCC8361630.1"/>
    <property type="molecule type" value="Genomic_DNA"/>
</dbReference>
<dbReference type="RefSeq" id="WP_230525284.1">
    <property type="nucleotide sequence ID" value="NZ_JAJGAK010000001.1"/>
</dbReference>
<keyword evidence="1" id="KW-1133">Transmembrane helix</keyword>
<comment type="caution">
    <text evidence="2">The sequence shown here is derived from an EMBL/GenBank/DDBJ whole genome shotgun (WGS) entry which is preliminary data.</text>
</comment>
<feature type="transmembrane region" description="Helical" evidence="1">
    <location>
        <begin position="47"/>
        <end position="65"/>
    </location>
</feature>
<accession>A0ABS8JDL8</accession>
<name>A0ABS8JDL8_9GAMM</name>
<feature type="transmembrane region" description="Helical" evidence="1">
    <location>
        <begin position="6"/>
        <end position="27"/>
    </location>
</feature>
<sequence>MPLLLLPFALLALVATWLVLLPVSLWARYASGRARRRAQGWVVRGNAFLLAMSLPIFLLSAWAAAHWMDDALRDACVGLLVGVVVGVVGVWLTRFERDAKGLVYTPNRWLVLGLTSIVALRVIAGLWMTWRHVSGDVSGTFAHWLDAGAWTGIAGVLLGYALAFTWGVRARLSRR</sequence>
<keyword evidence="3" id="KW-1185">Reference proteome</keyword>